<evidence type="ECO:0000256" key="5">
    <source>
        <dbReference type="ARBA" id="ARBA00023136"/>
    </source>
</evidence>
<dbReference type="GO" id="GO:0005886">
    <property type="term" value="C:plasma membrane"/>
    <property type="evidence" value="ECO:0007669"/>
    <property type="project" value="UniProtKB-SubCell"/>
</dbReference>
<keyword evidence="5 7" id="KW-0472">Membrane</keyword>
<reference evidence="9 10" key="1">
    <citation type="submission" date="2014-07" db="EMBL/GenBank/DDBJ databases">
        <title>Draft Genome Sequence of Gephyronic Acid Producer, Cystobacter violaceus Strain Cb vi76.</title>
        <authorList>
            <person name="Stevens D.C."/>
            <person name="Young J."/>
            <person name="Carmichael R."/>
            <person name="Tan J."/>
            <person name="Taylor R.E."/>
        </authorList>
    </citation>
    <scope>NUCLEOTIDE SEQUENCE [LARGE SCALE GENOMIC DNA]</scope>
    <source>
        <strain evidence="9 10">Cb vi76</strain>
    </source>
</reference>
<dbReference type="AlphaFoldDB" id="A0A084SW97"/>
<evidence type="ECO:0000259" key="8">
    <source>
        <dbReference type="Pfam" id="PF02687"/>
    </source>
</evidence>
<dbReference type="Proteomes" id="UP000028547">
    <property type="component" value="Unassembled WGS sequence"/>
</dbReference>
<dbReference type="Pfam" id="PF02687">
    <property type="entry name" value="FtsX"/>
    <property type="match status" value="1"/>
</dbReference>
<organism evidence="9 10">
    <name type="scientific">Archangium violaceum Cb vi76</name>
    <dbReference type="NCBI Taxonomy" id="1406225"/>
    <lineage>
        <taxon>Bacteria</taxon>
        <taxon>Pseudomonadati</taxon>
        <taxon>Myxococcota</taxon>
        <taxon>Myxococcia</taxon>
        <taxon>Myxococcales</taxon>
        <taxon>Cystobacterineae</taxon>
        <taxon>Archangiaceae</taxon>
        <taxon>Archangium</taxon>
    </lineage>
</organism>
<keyword evidence="4 7" id="KW-1133">Transmembrane helix</keyword>
<protein>
    <submittedName>
        <fullName evidence="9">Permease</fullName>
    </submittedName>
</protein>
<evidence type="ECO:0000256" key="4">
    <source>
        <dbReference type="ARBA" id="ARBA00022989"/>
    </source>
</evidence>
<evidence type="ECO:0000313" key="10">
    <source>
        <dbReference type="Proteomes" id="UP000028547"/>
    </source>
</evidence>
<evidence type="ECO:0000256" key="2">
    <source>
        <dbReference type="ARBA" id="ARBA00022475"/>
    </source>
</evidence>
<dbReference type="InterPro" id="IPR003838">
    <property type="entry name" value="ABC3_permease_C"/>
</dbReference>
<comment type="similarity">
    <text evidence="6">Belongs to the ABC-4 integral membrane protein family.</text>
</comment>
<proteinExistence type="inferred from homology"/>
<evidence type="ECO:0000256" key="1">
    <source>
        <dbReference type="ARBA" id="ARBA00004651"/>
    </source>
</evidence>
<dbReference type="PANTHER" id="PTHR30572">
    <property type="entry name" value="MEMBRANE COMPONENT OF TRANSPORTER-RELATED"/>
    <property type="match status" value="1"/>
</dbReference>
<feature type="transmembrane region" description="Helical" evidence="7">
    <location>
        <begin position="546"/>
        <end position="570"/>
    </location>
</feature>
<dbReference type="PANTHER" id="PTHR30572:SF4">
    <property type="entry name" value="ABC TRANSPORTER PERMEASE YTRF"/>
    <property type="match status" value="1"/>
</dbReference>
<dbReference type="InterPro" id="IPR050250">
    <property type="entry name" value="Macrolide_Exporter_MacB"/>
</dbReference>
<comment type="caution">
    <text evidence="9">The sequence shown here is derived from an EMBL/GenBank/DDBJ whole genome shotgun (WGS) entry which is preliminary data.</text>
</comment>
<evidence type="ECO:0000313" key="9">
    <source>
        <dbReference type="EMBL" id="KFA92732.1"/>
    </source>
</evidence>
<evidence type="ECO:0000256" key="7">
    <source>
        <dbReference type="SAM" id="Phobius"/>
    </source>
</evidence>
<keyword evidence="3 7" id="KW-0812">Transmembrane</keyword>
<evidence type="ECO:0000256" key="3">
    <source>
        <dbReference type="ARBA" id="ARBA00022692"/>
    </source>
</evidence>
<evidence type="ECO:0000256" key="6">
    <source>
        <dbReference type="ARBA" id="ARBA00038076"/>
    </source>
</evidence>
<dbReference type="GO" id="GO:0022857">
    <property type="term" value="F:transmembrane transporter activity"/>
    <property type="evidence" value="ECO:0007669"/>
    <property type="project" value="TreeGrafter"/>
</dbReference>
<feature type="transmembrane region" description="Helical" evidence="7">
    <location>
        <begin position="591"/>
        <end position="618"/>
    </location>
</feature>
<feature type="transmembrane region" description="Helical" evidence="7">
    <location>
        <begin position="648"/>
        <end position="668"/>
    </location>
</feature>
<dbReference type="EMBL" id="JPMI01000080">
    <property type="protein sequence ID" value="KFA92732.1"/>
    <property type="molecule type" value="Genomic_DNA"/>
</dbReference>
<gene>
    <name evidence="9" type="ORF">Q664_14150</name>
</gene>
<comment type="subcellular location">
    <subcellularLocation>
        <location evidence="1">Cell membrane</location>
        <topology evidence="1">Multi-pass membrane protein</topology>
    </subcellularLocation>
</comment>
<keyword evidence="2" id="KW-1003">Cell membrane</keyword>
<accession>A0A084SW97</accession>
<feature type="domain" description="ABC3 transporter permease C-terminal" evidence="8">
    <location>
        <begin position="548"/>
        <end position="673"/>
    </location>
</feature>
<sequence length="687" mass="73699">MENQELALTLVRLTLQSVLARPRSWVVGLLAAGAAVLLTPGLALVESISEGTRRSLIESGTGDLQVYHSGSTGVPLMLVGPSGEAELTPLEDYPAAEAALRSVEGIQEVVPLEVGMGAVFRGNYLDEKLAAVRAVLREPSSEARDARLALRVADLRRTLERVARDEGNREQAFAAEAAYQEDREALERIVSADFWERFAAEPLPALELIENRVARLAGEGESVSLDYLGTDLTRFAGAFPRFELLSGQMPPPGSRGLMLGHAAYEQFFKLPIAFRLDELHRALERGARLADDEGLRTQVDRNQAELPDLLSRLDVERGAALQSALARALGHPGELEALLKEFLTLDDGNFDARYKLFYAELAPHLPLYRIQPGETLSLRNPMKLGSNVPVKVWGTFRFRGLGGDSSRVNTTSLVDLVTARQLANRPTRAELAEARRLIDELGMGDAGAPATDEPLGPLTIVDAEPVKASGGELVVEREVLADTFTDEEMKDGSVLQAAIVLKPGAVPEEVTARIQQLAGEKKLPLATVSWQEAGGFVSGVVGMGQVLLFLLALMLGGFVLLLSTGTLLLLAKERVGEVGTLRAIGMQRRDVFLSLLLEGLLLGGVGSLLGAMAGAALLSAAVGQGISVSDESLQFFLGGPVLYPQLKAWHGGLVVVGMMWVVAWASLVPAWRGSAVEPVVAMSRRGD</sequence>
<name>A0A084SW97_9BACT</name>